<reference evidence="1 2" key="1">
    <citation type="journal article" date="2015" name="G3 (Bethesda)">
        <title>Insights into Ongoing Evolution of the Hexachlorocyclohexane Catabolic Pathway from Comparative Genomics of Ten Sphingomonadaceae Strains.</title>
        <authorList>
            <person name="Pearce S.L."/>
            <person name="Oakeshott J.G."/>
            <person name="Pandey G."/>
        </authorList>
    </citation>
    <scope>NUCLEOTIDE SEQUENCE [LARGE SCALE GENOMIC DNA]</scope>
    <source>
        <strain evidence="1 2">LL02</strain>
    </source>
</reference>
<dbReference type="RefSeq" id="WP_059153606.1">
    <property type="nucleotide sequence ID" value="NZ_KQ130461.1"/>
</dbReference>
<keyword evidence="2" id="KW-1185">Reference proteome</keyword>
<name>A0A0J7XHU8_9SPHN</name>
<protein>
    <submittedName>
        <fullName evidence="1">Uncharacterized protein</fullName>
    </submittedName>
</protein>
<sequence>MTASLAERRSPLTIKPDPSKAAQACRLLIRAYLDGPDGVEWSDVQDALTVALQAFHLPETFVETEGGRWQ</sequence>
<comment type="caution">
    <text evidence="1">The sequence shown here is derived from an EMBL/GenBank/DDBJ whole genome shotgun (WGS) entry which is preliminary data.</text>
</comment>
<evidence type="ECO:0000313" key="2">
    <source>
        <dbReference type="Proteomes" id="UP000052268"/>
    </source>
</evidence>
<dbReference type="PATRIC" id="fig|1114963.3.peg.4930"/>
<accession>A0A0J7XHU8</accession>
<evidence type="ECO:0000313" key="1">
    <source>
        <dbReference type="EMBL" id="KMS50728.1"/>
    </source>
</evidence>
<organism evidence="1 2">
    <name type="scientific">Novosphingobium barchaimii LL02</name>
    <dbReference type="NCBI Taxonomy" id="1114963"/>
    <lineage>
        <taxon>Bacteria</taxon>
        <taxon>Pseudomonadati</taxon>
        <taxon>Pseudomonadota</taxon>
        <taxon>Alphaproteobacteria</taxon>
        <taxon>Sphingomonadales</taxon>
        <taxon>Sphingomonadaceae</taxon>
        <taxon>Novosphingobium</taxon>
    </lineage>
</organism>
<dbReference type="EMBL" id="JACU01000015">
    <property type="protein sequence ID" value="KMS50728.1"/>
    <property type="molecule type" value="Genomic_DNA"/>
</dbReference>
<dbReference type="Proteomes" id="UP000052268">
    <property type="component" value="Unassembled WGS sequence"/>
</dbReference>
<dbReference type="AlphaFoldDB" id="A0A0J7XHU8"/>
<gene>
    <name evidence="1" type="ORF">V474_06405</name>
</gene>
<proteinExistence type="predicted"/>
<dbReference type="OrthoDB" id="7596193at2"/>